<evidence type="ECO:0008006" key="4">
    <source>
        <dbReference type="Google" id="ProtNLM"/>
    </source>
</evidence>
<dbReference type="RefSeq" id="WP_132690875.1">
    <property type="nucleotide sequence ID" value="NZ_SKBU01000015.1"/>
</dbReference>
<feature type="transmembrane region" description="Helical" evidence="1">
    <location>
        <begin position="12"/>
        <end position="34"/>
    </location>
</feature>
<comment type="caution">
    <text evidence="2">The sequence shown here is derived from an EMBL/GenBank/DDBJ whole genome shotgun (WGS) entry which is preliminary data.</text>
</comment>
<evidence type="ECO:0000313" key="3">
    <source>
        <dbReference type="Proteomes" id="UP000295244"/>
    </source>
</evidence>
<feature type="transmembrane region" description="Helical" evidence="1">
    <location>
        <begin position="162"/>
        <end position="182"/>
    </location>
</feature>
<organism evidence="2 3">
    <name type="scientific">Rubrobacter taiwanensis</name>
    <dbReference type="NCBI Taxonomy" id="185139"/>
    <lineage>
        <taxon>Bacteria</taxon>
        <taxon>Bacillati</taxon>
        <taxon>Actinomycetota</taxon>
        <taxon>Rubrobacteria</taxon>
        <taxon>Rubrobacterales</taxon>
        <taxon>Rubrobacteraceae</taxon>
        <taxon>Rubrobacter</taxon>
    </lineage>
</organism>
<dbReference type="Proteomes" id="UP000295244">
    <property type="component" value="Unassembled WGS sequence"/>
</dbReference>
<keyword evidence="1" id="KW-0812">Transmembrane</keyword>
<feature type="transmembrane region" description="Helical" evidence="1">
    <location>
        <begin position="94"/>
        <end position="116"/>
    </location>
</feature>
<keyword evidence="1" id="KW-1133">Transmembrane helix</keyword>
<sequence length="229" mass="23209">MPATRIIRWSGAAAAAGGALGFLGFLISLLHPLYSSSSLLALRLGFLSDLLPLPRYVTAIGVLGHAQFVLTAAGVVGVHVLLLHRSGGKLPPKVSALGVILVLAAVVVLVSSGFYALGRGDSATPVPYLLSAVFNSADTLRLAGILLAGVAALLAQGLVRPGVLLFVIAVLESDAVYALLLLRPVSGADASFGPATSVLLQLLPPAALLAWMLLGLLLLSSGTKEAPAG</sequence>
<feature type="transmembrane region" description="Helical" evidence="1">
    <location>
        <begin position="56"/>
        <end position="82"/>
    </location>
</feature>
<evidence type="ECO:0000313" key="2">
    <source>
        <dbReference type="EMBL" id="TCJ16739.1"/>
    </source>
</evidence>
<gene>
    <name evidence="2" type="ORF">E0L93_08405</name>
</gene>
<evidence type="ECO:0000256" key="1">
    <source>
        <dbReference type="SAM" id="Phobius"/>
    </source>
</evidence>
<accession>A0A4R1BHM4</accession>
<keyword evidence="1" id="KW-0472">Membrane</keyword>
<protein>
    <recommendedName>
        <fullName evidence="4">DUF4386 family protein</fullName>
    </recommendedName>
</protein>
<proteinExistence type="predicted"/>
<feature type="transmembrane region" description="Helical" evidence="1">
    <location>
        <begin position="128"/>
        <end position="155"/>
    </location>
</feature>
<reference evidence="2 3" key="1">
    <citation type="submission" date="2019-03" db="EMBL/GenBank/DDBJ databases">
        <title>Whole genome sequence of a novel Rubrobacter taiwanensis strain, isolated from Yellowstone National Park.</title>
        <authorList>
            <person name="Freed S."/>
            <person name="Ramaley R.F."/>
            <person name="Kyndt J.A."/>
        </authorList>
    </citation>
    <scope>NUCLEOTIDE SEQUENCE [LARGE SCALE GENOMIC DNA]</scope>
    <source>
        <strain evidence="2 3">Yellowstone</strain>
    </source>
</reference>
<name>A0A4R1BHM4_9ACTN</name>
<feature type="transmembrane region" description="Helical" evidence="1">
    <location>
        <begin position="202"/>
        <end position="219"/>
    </location>
</feature>
<dbReference type="AlphaFoldDB" id="A0A4R1BHM4"/>
<dbReference type="EMBL" id="SKBU01000015">
    <property type="protein sequence ID" value="TCJ16739.1"/>
    <property type="molecule type" value="Genomic_DNA"/>
</dbReference>
<keyword evidence="3" id="KW-1185">Reference proteome</keyword>